<accession>A0A151MEE7</accession>
<name>A0A151MEE7_ALLMI</name>
<dbReference type="EMBL" id="AKHW03006228">
    <property type="protein sequence ID" value="KYO22904.1"/>
    <property type="molecule type" value="Genomic_DNA"/>
</dbReference>
<dbReference type="Proteomes" id="UP000050525">
    <property type="component" value="Unassembled WGS sequence"/>
</dbReference>
<protein>
    <submittedName>
        <fullName evidence="1">Uncharacterized protein</fullName>
    </submittedName>
</protein>
<reference evidence="1 2" key="1">
    <citation type="journal article" date="2012" name="Genome Biol.">
        <title>Sequencing three crocodilian genomes to illuminate the evolution of archosaurs and amniotes.</title>
        <authorList>
            <person name="St John J.A."/>
            <person name="Braun E.L."/>
            <person name="Isberg S.R."/>
            <person name="Miles L.G."/>
            <person name="Chong A.Y."/>
            <person name="Gongora J."/>
            <person name="Dalzell P."/>
            <person name="Moran C."/>
            <person name="Bed'hom B."/>
            <person name="Abzhanov A."/>
            <person name="Burgess S.C."/>
            <person name="Cooksey A.M."/>
            <person name="Castoe T.A."/>
            <person name="Crawford N.G."/>
            <person name="Densmore L.D."/>
            <person name="Drew J.C."/>
            <person name="Edwards S.V."/>
            <person name="Faircloth B.C."/>
            <person name="Fujita M.K."/>
            <person name="Greenwold M.J."/>
            <person name="Hoffmann F.G."/>
            <person name="Howard J.M."/>
            <person name="Iguchi T."/>
            <person name="Janes D.E."/>
            <person name="Khan S.Y."/>
            <person name="Kohno S."/>
            <person name="de Koning A.J."/>
            <person name="Lance S.L."/>
            <person name="McCarthy F.M."/>
            <person name="McCormack J.E."/>
            <person name="Merchant M.E."/>
            <person name="Peterson D.G."/>
            <person name="Pollock D.D."/>
            <person name="Pourmand N."/>
            <person name="Raney B.J."/>
            <person name="Roessler K.A."/>
            <person name="Sanford J.R."/>
            <person name="Sawyer R.H."/>
            <person name="Schmidt C.J."/>
            <person name="Triplett E.W."/>
            <person name="Tuberville T.D."/>
            <person name="Venegas-Anaya M."/>
            <person name="Howard J.T."/>
            <person name="Jarvis E.D."/>
            <person name="Guillette L.J.Jr."/>
            <person name="Glenn T.C."/>
            <person name="Green R.E."/>
            <person name="Ray D.A."/>
        </authorList>
    </citation>
    <scope>NUCLEOTIDE SEQUENCE [LARGE SCALE GENOMIC DNA]</scope>
    <source>
        <strain evidence="1">KSC_2009_1</strain>
    </source>
</reference>
<evidence type="ECO:0000313" key="1">
    <source>
        <dbReference type="EMBL" id="KYO22904.1"/>
    </source>
</evidence>
<evidence type="ECO:0000313" key="2">
    <source>
        <dbReference type="Proteomes" id="UP000050525"/>
    </source>
</evidence>
<gene>
    <name evidence="1" type="ORF">Y1Q_0010946</name>
</gene>
<dbReference type="AlphaFoldDB" id="A0A151MEE7"/>
<organism evidence="1 2">
    <name type="scientific">Alligator mississippiensis</name>
    <name type="common">American alligator</name>
    <dbReference type="NCBI Taxonomy" id="8496"/>
    <lineage>
        <taxon>Eukaryota</taxon>
        <taxon>Metazoa</taxon>
        <taxon>Chordata</taxon>
        <taxon>Craniata</taxon>
        <taxon>Vertebrata</taxon>
        <taxon>Euteleostomi</taxon>
        <taxon>Archelosauria</taxon>
        <taxon>Archosauria</taxon>
        <taxon>Crocodylia</taxon>
        <taxon>Alligatoridae</taxon>
        <taxon>Alligatorinae</taxon>
        <taxon>Alligator</taxon>
    </lineage>
</organism>
<proteinExistence type="predicted"/>
<keyword evidence="2" id="KW-1185">Reference proteome</keyword>
<sequence>MRGMFQLQSAPVFFGNVGLEIPASEAQSVIGTSWCQVPYGGEEFCWSEWTKGATQRNVAMIRYIPKSLQQSHLSVLLQDQ</sequence>
<comment type="caution">
    <text evidence="1">The sequence shown here is derived from an EMBL/GenBank/DDBJ whole genome shotgun (WGS) entry which is preliminary data.</text>
</comment>